<proteinExistence type="predicted"/>
<reference evidence="2 3" key="1">
    <citation type="submission" date="2024-01" db="EMBL/GenBank/DDBJ databases">
        <title>The genomes of 5 underutilized Papilionoideae crops provide insights into root nodulation and disease resistance.</title>
        <authorList>
            <person name="Yuan L."/>
        </authorList>
    </citation>
    <scope>NUCLEOTIDE SEQUENCE [LARGE SCALE GENOMIC DNA]</scope>
    <source>
        <strain evidence="2">LY-2023</strain>
        <tissue evidence="2">Leaf</tissue>
    </source>
</reference>
<gene>
    <name evidence="2" type="ORF">RJT34_13216</name>
</gene>
<dbReference type="AlphaFoldDB" id="A0AAN9PLL9"/>
<evidence type="ECO:0000256" key="1">
    <source>
        <dbReference type="SAM" id="Phobius"/>
    </source>
</evidence>
<keyword evidence="1" id="KW-1133">Transmembrane helix</keyword>
<dbReference type="PANTHER" id="PTHR34125">
    <property type="entry name" value="OS01G0762900 PROTEIN"/>
    <property type="match status" value="1"/>
</dbReference>
<protein>
    <submittedName>
        <fullName evidence="2">Uncharacterized protein</fullName>
    </submittedName>
</protein>
<name>A0AAN9PLL9_CLITE</name>
<sequence>MEIQQHLVKFRYPIIGSLLLCFATFSLLYLAPSFVNILFYFWPLLLSTALFLALVLLFAKTSASSLSDDAASISKPAEELLHYVAGHHHEPPLDTHNKSD</sequence>
<keyword evidence="1" id="KW-0472">Membrane</keyword>
<feature type="transmembrane region" description="Helical" evidence="1">
    <location>
        <begin position="12"/>
        <end position="31"/>
    </location>
</feature>
<keyword evidence="3" id="KW-1185">Reference proteome</keyword>
<comment type="caution">
    <text evidence="2">The sequence shown here is derived from an EMBL/GenBank/DDBJ whole genome shotgun (WGS) entry which is preliminary data.</text>
</comment>
<accession>A0AAN9PLL9</accession>
<dbReference type="Proteomes" id="UP001359559">
    <property type="component" value="Unassembled WGS sequence"/>
</dbReference>
<dbReference type="EMBL" id="JAYKXN010000003">
    <property type="protein sequence ID" value="KAK7302329.1"/>
    <property type="molecule type" value="Genomic_DNA"/>
</dbReference>
<keyword evidence="1" id="KW-0812">Transmembrane</keyword>
<dbReference type="PANTHER" id="PTHR34125:SF9">
    <property type="entry name" value="PROTEIN, PUTATIVE-RELATED"/>
    <property type="match status" value="1"/>
</dbReference>
<evidence type="ECO:0000313" key="3">
    <source>
        <dbReference type="Proteomes" id="UP001359559"/>
    </source>
</evidence>
<organism evidence="2 3">
    <name type="scientific">Clitoria ternatea</name>
    <name type="common">Butterfly pea</name>
    <dbReference type="NCBI Taxonomy" id="43366"/>
    <lineage>
        <taxon>Eukaryota</taxon>
        <taxon>Viridiplantae</taxon>
        <taxon>Streptophyta</taxon>
        <taxon>Embryophyta</taxon>
        <taxon>Tracheophyta</taxon>
        <taxon>Spermatophyta</taxon>
        <taxon>Magnoliopsida</taxon>
        <taxon>eudicotyledons</taxon>
        <taxon>Gunneridae</taxon>
        <taxon>Pentapetalae</taxon>
        <taxon>rosids</taxon>
        <taxon>fabids</taxon>
        <taxon>Fabales</taxon>
        <taxon>Fabaceae</taxon>
        <taxon>Papilionoideae</taxon>
        <taxon>50 kb inversion clade</taxon>
        <taxon>NPAAA clade</taxon>
        <taxon>indigoferoid/millettioid clade</taxon>
        <taxon>Phaseoleae</taxon>
        <taxon>Clitoria</taxon>
    </lineage>
</organism>
<feature type="transmembrane region" description="Helical" evidence="1">
    <location>
        <begin position="37"/>
        <end position="59"/>
    </location>
</feature>
<evidence type="ECO:0000313" key="2">
    <source>
        <dbReference type="EMBL" id="KAK7302329.1"/>
    </source>
</evidence>